<dbReference type="EMBL" id="SHMF01000001">
    <property type="protein sequence ID" value="TAA37248.1"/>
    <property type="molecule type" value="Genomic_DNA"/>
</dbReference>
<proteinExistence type="predicted"/>
<dbReference type="RefSeq" id="WP_130522281.1">
    <property type="nucleotide sequence ID" value="NZ_SHLZ01000001.1"/>
</dbReference>
<name>A0A4Q8LXH5_9GAMM</name>
<protein>
    <submittedName>
        <fullName evidence="1">Uncharacterized protein</fullName>
    </submittedName>
</protein>
<gene>
    <name evidence="1" type="ORF">EA656_00795</name>
</gene>
<organism evidence="1 2">
    <name type="scientific">Pseudoxanthomonas winnipegensis</name>
    <dbReference type="NCBI Taxonomy" id="2480810"/>
    <lineage>
        <taxon>Bacteria</taxon>
        <taxon>Pseudomonadati</taxon>
        <taxon>Pseudomonadota</taxon>
        <taxon>Gammaproteobacteria</taxon>
        <taxon>Lysobacterales</taxon>
        <taxon>Lysobacteraceae</taxon>
        <taxon>Pseudoxanthomonas</taxon>
    </lineage>
</organism>
<accession>A0A4Q8LXH5</accession>
<reference evidence="1 2" key="1">
    <citation type="submission" date="2019-02" db="EMBL/GenBank/DDBJ databases">
        <title>WGS of Pseudoxanthomonas species novum from clinical isolates.</title>
        <authorList>
            <person name="Bernier A.-M."/>
            <person name="Bernard K."/>
            <person name="Vachon A."/>
        </authorList>
    </citation>
    <scope>NUCLEOTIDE SEQUENCE [LARGE SCALE GENOMIC DNA]</scope>
    <source>
        <strain evidence="1 2">NML140781</strain>
    </source>
</reference>
<evidence type="ECO:0000313" key="1">
    <source>
        <dbReference type="EMBL" id="TAA37248.1"/>
    </source>
</evidence>
<sequence length="109" mass="11632">MTWRFSDGQDPSGSDAILSFTADVVVEVGNRNAWTGAAGLFYDGYSGADIPVRLNQNEDGKLIVSGEQGFGPFEVLANKTFEVGDTVVLNPMNGGPGYGYEITQIKPQP</sequence>
<evidence type="ECO:0000313" key="2">
    <source>
        <dbReference type="Proteomes" id="UP000292087"/>
    </source>
</evidence>
<comment type="caution">
    <text evidence="1">The sequence shown here is derived from an EMBL/GenBank/DDBJ whole genome shotgun (WGS) entry which is preliminary data.</text>
</comment>
<dbReference type="Proteomes" id="UP000292087">
    <property type="component" value="Unassembled WGS sequence"/>
</dbReference>
<dbReference type="AlphaFoldDB" id="A0A4Q8LXH5"/>